<dbReference type="KEGG" id="rsa:RSal33209_2170"/>
<name>A9WSW4_RENSM</name>
<evidence type="ECO:0000313" key="1">
    <source>
        <dbReference type="EMBL" id="ABY23902.1"/>
    </source>
</evidence>
<sequence length="41" mass="4759">MGFLIFLIVVVVLVGGCFVVRKTFGKEIERYKRIRRSKGQD</sequence>
<evidence type="ECO:0000313" key="2">
    <source>
        <dbReference type="Proteomes" id="UP000002007"/>
    </source>
</evidence>
<protein>
    <submittedName>
        <fullName evidence="1">Uncharacterized protein</fullName>
    </submittedName>
</protein>
<reference evidence="2" key="1">
    <citation type="journal article" date="2008" name="J. Bacteriol.">
        <title>Genome sequence of the fish pathogen Renibacterium salmoninarum suggests reductive evolution away from an environmental Arthrobacter ancestor.</title>
        <authorList>
            <person name="Wiens G.D."/>
            <person name="Rockey D.D."/>
            <person name="Wu Z."/>
            <person name="Chang J."/>
            <person name="Levy R."/>
            <person name="Crane S."/>
            <person name="Chen D.S."/>
            <person name="Capri G.R."/>
            <person name="Burnett J.R."/>
            <person name="Sudheesh P.S."/>
            <person name="Schipma M.J."/>
            <person name="Burd H."/>
            <person name="Bhattacharyya A."/>
            <person name="Rhodes L.D."/>
            <person name="Kaul R."/>
            <person name="Strom M.S."/>
        </authorList>
    </citation>
    <scope>NUCLEOTIDE SEQUENCE [LARGE SCALE GENOMIC DNA]</scope>
    <source>
        <strain evidence="2">ATCC 33209 / DSM 20767 / JCM 11484 / NBRC 15589 / NCIMB 2235</strain>
    </source>
</reference>
<keyword evidence="2" id="KW-1185">Reference proteome</keyword>
<dbReference type="HOGENOM" id="CLU_218964_0_0_11"/>
<organism evidence="1 2">
    <name type="scientific">Renibacterium salmoninarum (strain ATCC 33209 / DSM 20767 / JCM 11484 / NBRC 15589 / NCIMB 2235)</name>
    <dbReference type="NCBI Taxonomy" id="288705"/>
    <lineage>
        <taxon>Bacteria</taxon>
        <taxon>Bacillati</taxon>
        <taxon>Actinomycetota</taxon>
        <taxon>Actinomycetes</taxon>
        <taxon>Micrococcales</taxon>
        <taxon>Micrococcaceae</taxon>
        <taxon>Renibacterium</taxon>
    </lineage>
</organism>
<dbReference type="AlphaFoldDB" id="A9WSW4"/>
<gene>
    <name evidence="1" type="ordered locus">RSal33209_2170</name>
</gene>
<dbReference type="Proteomes" id="UP000002007">
    <property type="component" value="Chromosome"/>
</dbReference>
<proteinExistence type="predicted"/>
<dbReference type="EMBL" id="CP000910">
    <property type="protein sequence ID" value="ABY23902.1"/>
    <property type="molecule type" value="Genomic_DNA"/>
</dbReference>
<dbReference type="RefSeq" id="WP_012245568.1">
    <property type="nucleotide sequence ID" value="NC_010168.1"/>
</dbReference>
<accession>A9WSW4</accession>